<proteinExistence type="predicted"/>
<evidence type="ECO:0008006" key="3">
    <source>
        <dbReference type="Google" id="ProtNLM"/>
    </source>
</evidence>
<dbReference type="RefSeq" id="WP_378023516.1">
    <property type="nucleotide sequence ID" value="NZ_JBHSKG010000015.1"/>
</dbReference>
<dbReference type="EMBL" id="JBHSKG010000015">
    <property type="protein sequence ID" value="MFC5141362.1"/>
    <property type="molecule type" value="Genomic_DNA"/>
</dbReference>
<accession>A0ABV9ZMA0</accession>
<reference evidence="2" key="1">
    <citation type="journal article" date="2019" name="Int. J. Syst. Evol. Microbiol.">
        <title>The Global Catalogue of Microorganisms (GCM) 10K type strain sequencing project: providing services to taxonomists for standard genome sequencing and annotation.</title>
        <authorList>
            <consortium name="The Broad Institute Genomics Platform"/>
            <consortium name="The Broad Institute Genome Sequencing Center for Infectious Disease"/>
            <person name="Wu L."/>
            <person name="Ma J."/>
        </authorList>
    </citation>
    <scope>NUCLEOTIDE SEQUENCE [LARGE SCALE GENOMIC DNA]</scope>
    <source>
        <strain evidence="2">XZYJ18</strain>
    </source>
</reference>
<sequence length="229" mass="25477">MKTLLVPPAGAAAEALTGRLGPAWSVRQSYLLDTAELDLLRVGVEVRLRRRARGKFDLAVSARRRGTELGCYRPRGARVEYDVVPEGVWKDIEVRRDIDSAIAASVIAGSAKARELLSTTQSQWALTGGYETLDDARLSELRVHGPMVVRRVKVAATGLGLRRVDLEHFRFPSGRELVELSTRCCPQEVREAAAGFEQLLAERDVVVAPEYCTKTSVWHDEIVGRRQRE</sequence>
<keyword evidence="2" id="KW-1185">Reference proteome</keyword>
<comment type="caution">
    <text evidence="1">The sequence shown here is derived from an EMBL/GenBank/DDBJ whole genome shotgun (WGS) entry which is preliminary data.</text>
</comment>
<dbReference type="Proteomes" id="UP001596175">
    <property type="component" value="Unassembled WGS sequence"/>
</dbReference>
<organism evidence="1 2">
    <name type="scientific">Actinomycetospora rhizophila</name>
    <dbReference type="NCBI Taxonomy" id="1416876"/>
    <lineage>
        <taxon>Bacteria</taxon>
        <taxon>Bacillati</taxon>
        <taxon>Actinomycetota</taxon>
        <taxon>Actinomycetes</taxon>
        <taxon>Pseudonocardiales</taxon>
        <taxon>Pseudonocardiaceae</taxon>
        <taxon>Actinomycetospora</taxon>
    </lineage>
</organism>
<protein>
    <recommendedName>
        <fullName evidence="3">CYTH domain-containing protein</fullName>
    </recommendedName>
</protein>
<name>A0ABV9ZMA0_9PSEU</name>
<gene>
    <name evidence="1" type="ORF">ACFPK1_24200</name>
</gene>
<evidence type="ECO:0000313" key="1">
    <source>
        <dbReference type="EMBL" id="MFC5141362.1"/>
    </source>
</evidence>
<evidence type="ECO:0000313" key="2">
    <source>
        <dbReference type="Proteomes" id="UP001596175"/>
    </source>
</evidence>